<dbReference type="AlphaFoldDB" id="A0AAD4R771"/>
<sequence length="334" mass="37845">MLVRIILVVSCIANIAKVMSSGIPYVQLSNGHKMPMLGLGTAMSQPGQVEPAIRAAFRAGYRYIDTAFIYGNEEAIGNILEEQFRNGTVKREDVFLSTKLPPTHNRRVDIEPKLREQLKNLKVVYVDMYLVHMPAAFHHDGTQDHSVTVEDIWKGMEEVYEKGLAKAIGVSNFNSSQIRRILKMAKVRPHNVQVETHINLIQTEIHDLCKEENITMTGYAPLGSPGRGITEMPKGHTDPWPPGPKPLLNPLVLKLAGKYIKPPAAILLRYLHQREIIVVPKSVSPERILENIQIFDFELLPEEVQELSRTEPQQRFFQQNKLIGHPEDPFANER</sequence>
<organism evidence="6 7">
    <name type="scientific">Ditylenchus destructor</name>
    <dbReference type="NCBI Taxonomy" id="166010"/>
    <lineage>
        <taxon>Eukaryota</taxon>
        <taxon>Metazoa</taxon>
        <taxon>Ecdysozoa</taxon>
        <taxon>Nematoda</taxon>
        <taxon>Chromadorea</taxon>
        <taxon>Rhabditida</taxon>
        <taxon>Tylenchina</taxon>
        <taxon>Tylenchomorpha</taxon>
        <taxon>Sphaerularioidea</taxon>
        <taxon>Anguinidae</taxon>
        <taxon>Anguininae</taxon>
        <taxon>Ditylenchus</taxon>
    </lineage>
</organism>
<comment type="caution">
    <text evidence="6">The sequence shown here is derived from an EMBL/GenBank/DDBJ whole genome shotgun (WGS) entry which is preliminary data.</text>
</comment>
<feature type="domain" description="NADP-dependent oxidoreductase" evidence="5">
    <location>
        <begin position="38"/>
        <end position="308"/>
    </location>
</feature>
<feature type="binding site" evidence="2">
    <location>
        <position position="132"/>
    </location>
    <ligand>
        <name>substrate</name>
    </ligand>
</feature>
<dbReference type="PIRSF" id="PIRSF000097">
    <property type="entry name" value="AKR"/>
    <property type="match status" value="1"/>
</dbReference>
<dbReference type="Pfam" id="PF00248">
    <property type="entry name" value="Aldo_ket_red"/>
    <property type="match status" value="1"/>
</dbReference>
<evidence type="ECO:0000256" key="3">
    <source>
        <dbReference type="PIRSR" id="PIRSR000097-3"/>
    </source>
</evidence>
<dbReference type="GO" id="GO:0016491">
    <property type="term" value="F:oxidoreductase activity"/>
    <property type="evidence" value="ECO:0007669"/>
    <property type="project" value="InterPro"/>
</dbReference>
<dbReference type="SUPFAM" id="SSF51430">
    <property type="entry name" value="NAD(P)-linked oxidoreductase"/>
    <property type="match status" value="1"/>
</dbReference>
<dbReference type="PANTHER" id="PTHR11732">
    <property type="entry name" value="ALDO/KETO REDUCTASE"/>
    <property type="match status" value="1"/>
</dbReference>
<reference evidence="6" key="1">
    <citation type="submission" date="2022-01" db="EMBL/GenBank/DDBJ databases">
        <title>Genome Sequence Resource for Two Populations of Ditylenchus destructor, the Migratory Endoparasitic Phytonematode.</title>
        <authorList>
            <person name="Zhang H."/>
            <person name="Lin R."/>
            <person name="Xie B."/>
        </authorList>
    </citation>
    <scope>NUCLEOTIDE SEQUENCE</scope>
    <source>
        <strain evidence="6">BazhouSP</strain>
    </source>
</reference>
<evidence type="ECO:0000313" key="6">
    <source>
        <dbReference type="EMBL" id="KAI1714306.1"/>
    </source>
</evidence>
<dbReference type="InterPro" id="IPR036812">
    <property type="entry name" value="NAD(P)_OxRdtase_dom_sf"/>
</dbReference>
<dbReference type="FunFam" id="3.20.20.100:FF:000029">
    <property type="entry name" value="Aldo-keto reductase"/>
    <property type="match status" value="1"/>
</dbReference>
<dbReference type="Gene3D" id="3.20.20.100">
    <property type="entry name" value="NADP-dependent oxidoreductase domain"/>
    <property type="match status" value="1"/>
</dbReference>
<evidence type="ECO:0000256" key="4">
    <source>
        <dbReference type="SAM" id="SignalP"/>
    </source>
</evidence>
<dbReference type="PRINTS" id="PR00069">
    <property type="entry name" value="ALDKETRDTASE"/>
</dbReference>
<evidence type="ECO:0000256" key="1">
    <source>
        <dbReference type="PIRSR" id="PIRSR000097-1"/>
    </source>
</evidence>
<dbReference type="PROSITE" id="PS00062">
    <property type="entry name" value="ALDOKETO_REDUCTASE_2"/>
    <property type="match status" value="1"/>
</dbReference>
<dbReference type="EMBL" id="JAKKPZ010000013">
    <property type="protein sequence ID" value="KAI1714306.1"/>
    <property type="molecule type" value="Genomic_DNA"/>
</dbReference>
<keyword evidence="4" id="KW-0732">Signal</keyword>
<accession>A0AAD4R771</accession>
<feature type="site" description="Lowers pKa of active site Tyr" evidence="3">
    <location>
        <position position="99"/>
    </location>
</feature>
<evidence type="ECO:0000313" key="7">
    <source>
        <dbReference type="Proteomes" id="UP001201812"/>
    </source>
</evidence>
<feature type="signal peptide" evidence="4">
    <location>
        <begin position="1"/>
        <end position="20"/>
    </location>
</feature>
<name>A0AAD4R771_9BILA</name>
<dbReference type="InterPro" id="IPR018170">
    <property type="entry name" value="Aldo/ket_reductase_CS"/>
</dbReference>
<protein>
    <submittedName>
        <fullName evidence="6">Aldo/keto reductase family domain-containing protein</fullName>
    </submittedName>
</protein>
<dbReference type="InterPro" id="IPR020471">
    <property type="entry name" value="AKR"/>
</dbReference>
<dbReference type="InterPro" id="IPR023210">
    <property type="entry name" value="NADP_OxRdtase_dom"/>
</dbReference>
<evidence type="ECO:0000256" key="2">
    <source>
        <dbReference type="PIRSR" id="PIRSR000097-2"/>
    </source>
</evidence>
<dbReference type="PROSITE" id="PS00063">
    <property type="entry name" value="ALDOKETO_REDUCTASE_3"/>
    <property type="match status" value="1"/>
</dbReference>
<dbReference type="Proteomes" id="UP001201812">
    <property type="component" value="Unassembled WGS sequence"/>
</dbReference>
<proteinExistence type="predicted"/>
<feature type="chain" id="PRO_5041907065" evidence="4">
    <location>
        <begin position="21"/>
        <end position="334"/>
    </location>
</feature>
<keyword evidence="7" id="KW-1185">Reference proteome</keyword>
<feature type="active site" description="Proton donor" evidence="1">
    <location>
        <position position="70"/>
    </location>
</feature>
<evidence type="ECO:0000259" key="5">
    <source>
        <dbReference type="Pfam" id="PF00248"/>
    </source>
</evidence>
<gene>
    <name evidence="6" type="ORF">DdX_08399</name>
</gene>